<dbReference type="Proteomes" id="UP001527392">
    <property type="component" value="Unassembled WGS sequence"/>
</dbReference>
<protein>
    <submittedName>
        <fullName evidence="3">IS110 family transposase</fullName>
    </submittedName>
</protein>
<accession>A0ABT4K758</accession>
<dbReference type="Pfam" id="PF01548">
    <property type="entry name" value="DEDD_Tnp_IS110"/>
    <property type="match status" value="1"/>
</dbReference>
<proteinExistence type="predicted"/>
<dbReference type="NCBIfam" id="NF033542">
    <property type="entry name" value="transpos_IS110"/>
    <property type="match status" value="1"/>
</dbReference>
<dbReference type="InterPro" id="IPR047650">
    <property type="entry name" value="Transpos_IS110"/>
</dbReference>
<dbReference type="InterPro" id="IPR002525">
    <property type="entry name" value="Transp_IS110-like_N"/>
</dbReference>
<feature type="domain" description="Transposase IS116/IS110/IS902 C-terminal" evidence="2">
    <location>
        <begin position="269"/>
        <end position="356"/>
    </location>
</feature>
<organism evidence="3 4">
    <name type="scientific">Limosilactobacillus vaginalis</name>
    <dbReference type="NCBI Taxonomy" id="1633"/>
    <lineage>
        <taxon>Bacteria</taxon>
        <taxon>Bacillati</taxon>
        <taxon>Bacillota</taxon>
        <taxon>Bacilli</taxon>
        <taxon>Lactobacillales</taxon>
        <taxon>Lactobacillaceae</taxon>
        <taxon>Limosilactobacillus</taxon>
    </lineage>
</organism>
<dbReference type="RefSeq" id="WP_124031355.1">
    <property type="nucleotide sequence ID" value="NZ_CAKMAX010000005.1"/>
</dbReference>
<reference evidence="3 4" key="1">
    <citation type="submission" date="2022-01" db="EMBL/GenBank/DDBJ databases">
        <title>VMRC isolate genome collection.</title>
        <authorList>
            <person name="France M."/>
            <person name="Rutt L."/>
            <person name="Humphrys M."/>
            <person name="Ravel J."/>
        </authorList>
    </citation>
    <scope>NUCLEOTIDE SEQUENCE [LARGE SCALE GENOMIC DNA]</scope>
    <source>
        <strain evidence="3 4">C0030B4</strain>
    </source>
</reference>
<sequence length="401" mass="46100">MRCVFGIDVSKDSISVAIVIDQTMFKETKLPLNRDGFRKLEEALQSFNNPEVVFEATGVYSRRLQRFLDDLGQDYTCLNPLVAKKQLDGLRPYKTDRNDARHLAETQFIMNRAVTYKISPVYRKLMDFSRFYQEVSKDVATHKNRLHRSLQLVFPEIEHVLSNTNNELYWSVVSQFSQASQVTEEYSFNEVVDLILKGTQKKISHARAEQIAHSLYSAARLSYSAVDDDSPVYLQVKHLVNQIQEETKLKASIIEQMTALAKELPEYNELLSIPGLGVRTVVSLIGELGDIRRFRNSNVLNAFIGIDLRHYESGDYVANDHISKRGNTVARKILFKAIQNIASAAHYHPNHINNYYQRRKLENVQQGTKKIAIAAIHRLIRTIYHLVINNQFYDYTLATKG</sequence>
<dbReference type="PANTHER" id="PTHR33055">
    <property type="entry name" value="TRANSPOSASE FOR INSERTION SEQUENCE ELEMENT IS1111A"/>
    <property type="match status" value="1"/>
</dbReference>
<evidence type="ECO:0000313" key="3">
    <source>
        <dbReference type="EMBL" id="MCZ3781497.1"/>
    </source>
</evidence>
<dbReference type="InterPro" id="IPR003346">
    <property type="entry name" value="Transposase_20"/>
</dbReference>
<feature type="domain" description="Transposase IS110-like N-terminal" evidence="1">
    <location>
        <begin position="6"/>
        <end position="155"/>
    </location>
</feature>
<dbReference type="EMBL" id="JAKHMS010000009">
    <property type="protein sequence ID" value="MCZ3781497.1"/>
    <property type="molecule type" value="Genomic_DNA"/>
</dbReference>
<evidence type="ECO:0000259" key="1">
    <source>
        <dbReference type="Pfam" id="PF01548"/>
    </source>
</evidence>
<dbReference type="PANTHER" id="PTHR33055:SF17">
    <property type="entry name" value="THIRD ORF IN TRANSPOSON ISC1491"/>
    <property type="match status" value="1"/>
</dbReference>
<keyword evidence="4" id="KW-1185">Reference proteome</keyword>
<name>A0ABT4K758_9LACO</name>
<comment type="caution">
    <text evidence="3">The sequence shown here is derived from an EMBL/GenBank/DDBJ whole genome shotgun (WGS) entry which is preliminary data.</text>
</comment>
<evidence type="ECO:0000259" key="2">
    <source>
        <dbReference type="Pfam" id="PF02371"/>
    </source>
</evidence>
<evidence type="ECO:0000313" key="4">
    <source>
        <dbReference type="Proteomes" id="UP001527392"/>
    </source>
</evidence>
<dbReference type="Pfam" id="PF02371">
    <property type="entry name" value="Transposase_20"/>
    <property type="match status" value="1"/>
</dbReference>
<gene>
    <name evidence="3" type="ORF">L2504_04995</name>
</gene>